<protein>
    <submittedName>
        <fullName evidence="3">Glutathione S-transferase</fullName>
        <ecNumber evidence="3">2.5.1.18</ecNumber>
    </submittedName>
</protein>
<dbReference type="SFLD" id="SFLDS00019">
    <property type="entry name" value="Glutathione_Transferase_(cytos"/>
    <property type="match status" value="1"/>
</dbReference>
<dbReference type="SUPFAM" id="SSF47616">
    <property type="entry name" value="GST C-terminal domain-like"/>
    <property type="match status" value="1"/>
</dbReference>
<comment type="caution">
    <text evidence="3">The sequence shown here is derived from an EMBL/GenBank/DDBJ whole genome shotgun (WGS) entry which is preliminary data.</text>
</comment>
<name>A0A7W9EZR1_9RHOB</name>
<dbReference type="GO" id="GO:0004364">
    <property type="term" value="F:glutathione transferase activity"/>
    <property type="evidence" value="ECO:0007669"/>
    <property type="project" value="UniProtKB-EC"/>
</dbReference>
<dbReference type="PANTHER" id="PTHR44051:SF21">
    <property type="entry name" value="GLUTATHIONE S-TRANSFERASE FAMILY PROTEIN"/>
    <property type="match status" value="1"/>
</dbReference>
<organism evidence="3 4">
    <name type="scientific">Yoonia ponticola</name>
    <dbReference type="NCBI Taxonomy" id="1524255"/>
    <lineage>
        <taxon>Bacteria</taxon>
        <taxon>Pseudomonadati</taxon>
        <taxon>Pseudomonadota</taxon>
        <taxon>Alphaproteobacteria</taxon>
        <taxon>Rhodobacterales</taxon>
        <taxon>Paracoccaceae</taxon>
        <taxon>Yoonia</taxon>
    </lineage>
</organism>
<dbReference type="EC" id="2.5.1.18" evidence="3"/>
<dbReference type="InterPro" id="IPR040079">
    <property type="entry name" value="Glutathione_S-Trfase"/>
</dbReference>
<dbReference type="Gene3D" id="1.20.1050.10">
    <property type="match status" value="1"/>
</dbReference>
<dbReference type="InterPro" id="IPR036282">
    <property type="entry name" value="Glutathione-S-Trfase_C_sf"/>
</dbReference>
<dbReference type="AlphaFoldDB" id="A0A7W9EZR1"/>
<evidence type="ECO:0000313" key="3">
    <source>
        <dbReference type="EMBL" id="MBB5722186.1"/>
    </source>
</evidence>
<evidence type="ECO:0000313" key="4">
    <source>
        <dbReference type="Proteomes" id="UP000535415"/>
    </source>
</evidence>
<dbReference type="Pfam" id="PF13409">
    <property type="entry name" value="GST_N_2"/>
    <property type="match status" value="1"/>
</dbReference>
<dbReference type="Gene3D" id="3.40.30.10">
    <property type="entry name" value="Glutaredoxin"/>
    <property type="match status" value="1"/>
</dbReference>
<dbReference type="InterPro" id="IPR036249">
    <property type="entry name" value="Thioredoxin-like_sf"/>
</dbReference>
<feature type="domain" description="GST C-terminal" evidence="2">
    <location>
        <begin position="85"/>
        <end position="218"/>
    </location>
</feature>
<evidence type="ECO:0000259" key="2">
    <source>
        <dbReference type="PROSITE" id="PS50405"/>
    </source>
</evidence>
<feature type="domain" description="GST N-terminal" evidence="1">
    <location>
        <begin position="1"/>
        <end position="79"/>
    </location>
</feature>
<keyword evidence="3" id="KW-0808">Transferase</keyword>
<dbReference type="EMBL" id="JACIJM010000004">
    <property type="protein sequence ID" value="MBB5722186.1"/>
    <property type="molecule type" value="Genomic_DNA"/>
</dbReference>
<sequence length="220" mass="24437">MIRLHHCHQTRSMRSLWLLHELGLPFDLQVYPFGKEIKSDAYMALNPTGRVPTLELDGHVICESGAIAEALCDYAPDAGLGRVAGDADRYAWLNWIHFAETISQHCAALTQQHVALFEDHMRSPIVMNLEARRLAKTIGTVEAGLTGSGYLLESGFSAADIGVGQAVYMATHFVTLDDFPKVTDWYARLTAREAFRKSLPPEGTDGLYAKAFYAPWPVEK</sequence>
<accession>A0A7W9EZR1</accession>
<dbReference type="InterPro" id="IPR004045">
    <property type="entry name" value="Glutathione_S-Trfase_N"/>
</dbReference>
<gene>
    <name evidence="3" type="ORF">FHS72_001810</name>
</gene>
<dbReference type="SUPFAM" id="SSF52833">
    <property type="entry name" value="Thioredoxin-like"/>
    <property type="match status" value="1"/>
</dbReference>
<dbReference type="PROSITE" id="PS50405">
    <property type="entry name" value="GST_CTER"/>
    <property type="match status" value="1"/>
</dbReference>
<evidence type="ECO:0000259" key="1">
    <source>
        <dbReference type="PROSITE" id="PS50404"/>
    </source>
</evidence>
<dbReference type="SFLD" id="SFLDG00358">
    <property type="entry name" value="Main_(cytGST)"/>
    <property type="match status" value="1"/>
</dbReference>
<dbReference type="RefSeq" id="WP_183528197.1">
    <property type="nucleotide sequence ID" value="NZ_JACIJM010000004.1"/>
</dbReference>
<proteinExistence type="predicted"/>
<reference evidence="3 4" key="1">
    <citation type="submission" date="2020-08" db="EMBL/GenBank/DDBJ databases">
        <title>Genomic Encyclopedia of Type Strains, Phase IV (KMG-IV): sequencing the most valuable type-strain genomes for metagenomic binning, comparative biology and taxonomic classification.</title>
        <authorList>
            <person name="Goeker M."/>
        </authorList>
    </citation>
    <scope>NUCLEOTIDE SEQUENCE [LARGE SCALE GENOMIC DNA]</scope>
    <source>
        <strain evidence="3 4">DSM 101064</strain>
    </source>
</reference>
<dbReference type="SFLD" id="SFLDG01150">
    <property type="entry name" value="Main.1:_Beta-like"/>
    <property type="match status" value="1"/>
</dbReference>
<dbReference type="InterPro" id="IPR010987">
    <property type="entry name" value="Glutathione-S-Trfase_C-like"/>
</dbReference>
<dbReference type="PANTHER" id="PTHR44051">
    <property type="entry name" value="GLUTATHIONE S-TRANSFERASE-RELATED"/>
    <property type="match status" value="1"/>
</dbReference>
<keyword evidence="4" id="KW-1185">Reference proteome</keyword>
<dbReference type="PROSITE" id="PS50404">
    <property type="entry name" value="GST_NTER"/>
    <property type="match status" value="1"/>
</dbReference>
<dbReference type="CDD" id="cd03046">
    <property type="entry name" value="GST_N_GTT1_like"/>
    <property type="match status" value="1"/>
</dbReference>
<dbReference type="Proteomes" id="UP000535415">
    <property type="component" value="Unassembled WGS sequence"/>
</dbReference>